<accession>A0A1U9NNK0</accession>
<dbReference type="Pfam" id="PF16930">
    <property type="entry name" value="Porin_5"/>
    <property type="match status" value="2"/>
</dbReference>
<dbReference type="EMBL" id="CP019791">
    <property type="protein sequence ID" value="AQT69522.1"/>
    <property type="molecule type" value="Genomic_DNA"/>
</dbReference>
<evidence type="ECO:0000313" key="3">
    <source>
        <dbReference type="EMBL" id="AQT69522.1"/>
    </source>
</evidence>
<keyword evidence="4" id="KW-1185">Reference proteome</keyword>
<gene>
    <name evidence="3" type="ORF">STSP2_02713</name>
</gene>
<dbReference type="Proteomes" id="UP000189674">
    <property type="component" value="Chromosome"/>
</dbReference>
<name>A0A1U9NNK0_9BACT</name>
<sequence>MKQKVQAALAAIMIMAMAGLASGDEISELRKQVEMLSKKLEKLEAQQQQQKSVFEEQIDKVAAQKSEAKLPDSLKWAETLKFYGDFRYRHESIDDETASEQRDRNRIRARLGVKAKVNDEFGVNFRLASGDDDPVSTNETLDDSFSTKDIRLDRAYAIWTPNWSDPTTIQMGKMGVPFFKAGGNQLIWDDDLSVEGVSANYGWSLNDNTSAEVTGAGFWVDERSSDVDTSLWGIQGLINRDLSSDSSVTAGATYYDYGNIEGIPTTTIGTLSSDYNIFEALAEYSTKINSVPVKVYGNWVNNTAADTGEDTGYLLGMTYNKAKKQGTWQLGYQYRDLEQEAVVGAFSDSDFIGGGTNGKGHKFSFAYALAKNTTAGVTYFMNEKGDDETDYDRLQIDLKYKF</sequence>
<reference evidence="4" key="1">
    <citation type="submission" date="2017-02" db="EMBL/GenBank/DDBJ databases">
        <title>Comparative genomics and description of representatives of a novel lineage of planctomycetes thriving in anoxic sediments.</title>
        <authorList>
            <person name="Spring S."/>
            <person name="Bunk B."/>
            <person name="Sproer C."/>
        </authorList>
    </citation>
    <scope>NUCLEOTIDE SEQUENCE [LARGE SCALE GENOMIC DNA]</scope>
    <source>
        <strain evidence="4">ST-NAGAB-D1</strain>
    </source>
</reference>
<dbReference type="STRING" id="1936003.STSP2_02713"/>
<dbReference type="InterPro" id="IPR032638">
    <property type="entry name" value="Porin_5"/>
</dbReference>
<evidence type="ECO:0000256" key="1">
    <source>
        <dbReference type="SAM" id="Coils"/>
    </source>
</evidence>
<dbReference type="RefSeq" id="WP_146663203.1">
    <property type="nucleotide sequence ID" value="NZ_CP019791.1"/>
</dbReference>
<dbReference type="SUPFAM" id="SSF56935">
    <property type="entry name" value="Porins"/>
    <property type="match status" value="1"/>
</dbReference>
<keyword evidence="1" id="KW-0175">Coiled coil</keyword>
<feature type="signal peptide" evidence="2">
    <location>
        <begin position="1"/>
        <end position="23"/>
    </location>
</feature>
<evidence type="ECO:0008006" key="5">
    <source>
        <dbReference type="Google" id="ProtNLM"/>
    </source>
</evidence>
<dbReference type="AlphaFoldDB" id="A0A1U9NNK0"/>
<dbReference type="KEGG" id="alus:STSP2_02713"/>
<proteinExistence type="predicted"/>
<evidence type="ECO:0000256" key="2">
    <source>
        <dbReference type="SAM" id="SignalP"/>
    </source>
</evidence>
<feature type="coiled-coil region" evidence="1">
    <location>
        <begin position="26"/>
        <end position="60"/>
    </location>
</feature>
<keyword evidence="2" id="KW-0732">Signal</keyword>
<feature type="chain" id="PRO_5013024783" description="Porin" evidence="2">
    <location>
        <begin position="24"/>
        <end position="402"/>
    </location>
</feature>
<organism evidence="3 4">
    <name type="scientific">Anaerohalosphaera lusitana</name>
    <dbReference type="NCBI Taxonomy" id="1936003"/>
    <lineage>
        <taxon>Bacteria</taxon>
        <taxon>Pseudomonadati</taxon>
        <taxon>Planctomycetota</taxon>
        <taxon>Phycisphaerae</taxon>
        <taxon>Sedimentisphaerales</taxon>
        <taxon>Anaerohalosphaeraceae</taxon>
        <taxon>Anaerohalosphaera</taxon>
    </lineage>
</organism>
<protein>
    <recommendedName>
        <fullName evidence="5">Porin</fullName>
    </recommendedName>
</protein>
<dbReference type="OrthoDB" id="5372286at2"/>
<evidence type="ECO:0000313" key="4">
    <source>
        <dbReference type="Proteomes" id="UP000189674"/>
    </source>
</evidence>